<dbReference type="InterPro" id="IPR051325">
    <property type="entry name" value="Nudix_hydrolase_domain"/>
</dbReference>
<dbReference type="EC" id="3.6.-.-" evidence="3"/>
<dbReference type="PROSITE" id="PS51462">
    <property type="entry name" value="NUDIX"/>
    <property type="match status" value="1"/>
</dbReference>
<keyword evidence="1 3" id="KW-0378">Hydrolase</keyword>
<sequence>MSGDPHGPAHGDPQGPVIRAAGCVLWRRTPDGTGPGTGVEVCLVHRPKYGDFSFPKGKLKRDEEPLAAAVREVLEETGHHCAPGPRLPTSHYVVDGRPKVVDYWAAEATGGSFTANDEVDRILWLAPDAARARLTQPRDVRQLTAFLDVLPAS</sequence>
<dbReference type="PANTHER" id="PTHR21340:SF0">
    <property type="entry name" value="BIS(5'-NUCLEOSYL)-TETRAPHOSPHATASE [ASYMMETRICAL]"/>
    <property type="match status" value="1"/>
</dbReference>
<comment type="caution">
    <text evidence="3">The sequence shown here is derived from an EMBL/GenBank/DDBJ whole genome shotgun (WGS) entry which is preliminary data.</text>
</comment>
<dbReference type="InterPro" id="IPR020084">
    <property type="entry name" value="NUDIX_hydrolase_CS"/>
</dbReference>
<dbReference type="PROSITE" id="PS00893">
    <property type="entry name" value="NUDIX_BOX"/>
    <property type="match status" value="1"/>
</dbReference>
<dbReference type="Gene3D" id="3.90.79.10">
    <property type="entry name" value="Nucleoside Triphosphate Pyrophosphohydrolase"/>
    <property type="match status" value="1"/>
</dbReference>
<accession>A0ABW6FAJ0</accession>
<dbReference type="InterPro" id="IPR015797">
    <property type="entry name" value="NUDIX_hydrolase-like_dom_sf"/>
</dbReference>
<dbReference type="SUPFAM" id="SSF55811">
    <property type="entry name" value="Nudix"/>
    <property type="match status" value="1"/>
</dbReference>
<dbReference type="InterPro" id="IPR000086">
    <property type="entry name" value="NUDIX_hydrolase_dom"/>
</dbReference>
<evidence type="ECO:0000256" key="1">
    <source>
        <dbReference type="ARBA" id="ARBA00022801"/>
    </source>
</evidence>
<dbReference type="EMBL" id="JBHXKZ010000044">
    <property type="protein sequence ID" value="MFD4827553.1"/>
    <property type="molecule type" value="Genomic_DNA"/>
</dbReference>
<proteinExistence type="predicted"/>
<reference evidence="3 4" key="1">
    <citation type="submission" date="2024-09" db="EMBL/GenBank/DDBJ databases">
        <title>The Natural Products Discovery Center: Release of the First 8490 Sequenced Strains for Exploring Actinobacteria Biosynthetic Diversity.</title>
        <authorList>
            <person name="Kalkreuter E."/>
            <person name="Kautsar S.A."/>
            <person name="Yang D."/>
            <person name="Bader C.D."/>
            <person name="Teijaro C.N."/>
            <person name="Fluegel L."/>
            <person name="Davis C.M."/>
            <person name="Simpson J.R."/>
            <person name="Lauterbach L."/>
            <person name="Steele A.D."/>
            <person name="Gui C."/>
            <person name="Meng S."/>
            <person name="Li G."/>
            <person name="Viehrig K."/>
            <person name="Ye F."/>
            <person name="Su P."/>
            <person name="Kiefer A.F."/>
            <person name="Nichols A."/>
            <person name="Cepeda A.J."/>
            <person name="Yan W."/>
            <person name="Fan B."/>
            <person name="Jiang Y."/>
            <person name="Adhikari A."/>
            <person name="Zheng C.-J."/>
            <person name="Schuster L."/>
            <person name="Cowan T.M."/>
            <person name="Smanski M.J."/>
            <person name="Chevrette M.G."/>
            <person name="De Carvalho L.P.S."/>
            <person name="Shen B."/>
        </authorList>
    </citation>
    <scope>NUCLEOTIDE SEQUENCE [LARGE SCALE GENOMIC DNA]</scope>
    <source>
        <strain evidence="3 4">NPDC058428</strain>
    </source>
</reference>
<dbReference type="GO" id="GO:0016787">
    <property type="term" value="F:hydrolase activity"/>
    <property type="evidence" value="ECO:0007669"/>
    <property type="project" value="UniProtKB-KW"/>
</dbReference>
<dbReference type="RefSeq" id="WP_382777757.1">
    <property type="nucleotide sequence ID" value="NZ_JBHXKZ010000044.1"/>
</dbReference>
<dbReference type="CDD" id="cd03673">
    <property type="entry name" value="NUDIX_Ap6A_hydrolase"/>
    <property type="match status" value="1"/>
</dbReference>
<dbReference type="Pfam" id="PF00293">
    <property type="entry name" value="NUDIX"/>
    <property type="match status" value="1"/>
</dbReference>
<dbReference type="Proteomes" id="UP001598352">
    <property type="component" value="Unassembled WGS sequence"/>
</dbReference>
<name>A0ABW6FAJ0_9ACTN</name>
<evidence type="ECO:0000313" key="4">
    <source>
        <dbReference type="Proteomes" id="UP001598352"/>
    </source>
</evidence>
<evidence type="ECO:0000259" key="2">
    <source>
        <dbReference type="PROSITE" id="PS51462"/>
    </source>
</evidence>
<protein>
    <submittedName>
        <fullName evidence="3">NUDIX hydrolase</fullName>
        <ecNumber evidence="3">3.6.-.-</ecNumber>
    </submittedName>
</protein>
<dbReference type="PANTHER" id="PTHR21340">
    <property type="entry name" value="DIADENOSINE 5,5-P1,P4-TETRAPHOSPHATE PYROPHOSPHOHYDROLASE MUTT"/>
    <property type="match status" value="1"/>
</dbReference>
<feature type="domain" description="Nudix hydrolase" evidence="2">
    <location>
        <begin position="16"/>
        <end position="148"/>
    </location>
</feature>
<gene>
    <name evidence="3" type="ORF">ACFWOQ_33800</name>
</gene>
<evidence type="ECO:0000313" key="3">
    <source>
        <dbReference type="EMBL" id="MFD4827553.1"/>
    </source>
</evidence>
<organism evidence="3 4">
    <name type="scientific">Streptomyces rubiginosohelvolus</name>
    <dbReference type="NCBI Taxonomy" id="67362"/>
    <lineage>
        <taxon>Bacteria</taxon>
        <taxon>Bacillati</taxon>
        <taxon>Actinomycetota</taxon>
        <taxon>Actinomycetes</taxon>
        <taxon>Kitasatosporales</taxon>
        <taxon>Streptomycetaceae</taxon>
        <taxon>Streptomyces</taxon>
    </lineage>
</organism>
<keyword evidence="4" id="KW-1185">Reference proteome</keyword>